<name>K0CHF2_ALCDB</name>
<dbReference type="AlphaFoldDB" id="K0CHF2"/>
<dbReference type="EMBL" id="CP003466">
    <property type="protein sequence ID" value="AFT71056.1"/>
    <property type="molecule type" value="Genomic_DNA"/>
</dbReference>
<dbReference type="HOGENOM" id="CLU_010194_44_3_6"/>
<proteinExistence type="inferred from homology"/>
<dbReference type="PANTHER" id="PTHR24320">
    <property type="entry name" value="RETINOL DEHYDROGENASE"/>
    <property type="match status" value="1"/>
</dbReference>
<gene>
    <name evidence="3" type="ordered locus">B5T_02788</name>
</gene>
<keyword evidence="2" id="KW-0560">Oxidoreductase</keyword>
<dbReference type="PANTHER" id="PTHR24320:SF152">
    <property type="entry name" value="SHORT-CHAIN DEHYDROGENASE_REDUCTASE FAMILY PROTEIN"/>
    <property type="match status" value="1"/>
</dbReference>
<reference evidence="3 4" key="1">
    <citation type="journal article" date="2012" name="J. Bacteriol.">
        <title>Complete genome sequence of Alcanivorax dieselolei type strain B5.</title>
        <authorList>
            <person name="Lai Q."/>
            <person name="Li W."/>
            <person name="Shao Z."/>
        </authorList>
    </citation>
    <scope>NUCLEOTIDE SEQUENCE [LARGE SCALE GENOMIC DNA]</scope>
    <source>
        <strain evidence="4">DSM 16502 / CGMCC 1.3690 / B-5</strain>
    </source>
</reference>
<keyword evidence="4" id="KW-1185">Reference proteome</keyword>
<dbReference type="eggNOG" id="COG1028">
    <property type="taxonomic scope" value="Bacteria"/>
</dbReference>
<dbReference type="RefSeq" id="WP_014995122.1">
    <property type="nucleotide sequence ID" value="NC_018691.1"/>
</dbReference>
<dbReference type="GO" id="GO:0016491">
    <property type="term" value="F:oxidoreductase activity"/>
    <property type="evidence" value="ECO:0007669"/>
    <property type="project" value="UniProtKB-KW"/>
</dbReference>
<dbReference type="Proteomes" id="UP000006286">
    <property type="component" value="Chromosome"/>
</dbReference>
<protein>
    <submittedName>
        <fullName evidence="3">Glucose/ribitol short chain dehydrogenase/reductase family protein</fullName>
    </submittedName>
</protein>
<dbReference type="PRINTS" id="PR00081">
    <property type="entry name" value="GDHRDH"/>
</dbReference>
<evidence type="ECO:0000313" key="3">
    <source>
        <dbReference type="EMBL" id="AFT71056.1"/>
    </source>
</evidence>
<evidence type="ECO:0000256" key="1">
    <source>
        <dbReference type="ARBA" id="ARBA00006484"/>
    </source>
</evidence>
<dbReference type="Pfam" id="PF00106">
    <property type="entry name" value="adh_short"/>
    <property type="match status" value="1"/>
</dbReference>
<dbReference type="Gene3D" id="3.40.50.720">
    <property type="entry name" value="NAD(P)-binding Rossmann-like Domain"/>
    <property type="match status" value="1"/>
</dbReference>
<dbReference type="STRING" id="930169.B5T_02788"/>
<dbReference type="InterPro" id="IPR002347">
    <property type="entry name" value="SDR_fam"/>
</dbReference>
<evidence type="ECO:0000313" key="4">
    <source>
        <dbReference type="Proteomes" id="UP000006286"/>
    </source>
</evidence>
<sequence>MSTILITGGHSGLGLETSKQLASRGIDLILAGRDPARIEVVAKRLIEIYGIKAVALKMDISSLTSVRNSVAEIQDLIAKREIDDLQAIVCNAGASFMGGIKYSADGYELTFATNYLGHFLLVQLLLDYVAKNGRIVFVTSGTHDPETRDGKMVGKAGKADAVALAHLGKYNLKTISWGQRYSTSKLCMILLTYELDRRLKRSGKSISSIAFDPGSIPETGLIRSLPRQLQSFAKTSFARWITRMIGVTQGRLDFSSEALAKVVASVEFAGMSGKYLQSNEGVLQDTRSSKASYEEGSARKLWEDSSNLVGLHPSEVPASLRN</sequence>
<comment type="similarity">
    <text evidence="1">Belongs to the short-chain dehydrogenases/reductases (SDR) family.</text>
</comment>
<evidence type="ECO:0000256" key="2">
    <source>
        <dbReference type="ARBA" id="ARBA00023002"/>
    </source>
</evidence>
<dbReference type="SUPFAM" id="SSF51735">
    <property type="entry name" value="NAD(P)-binding Rossmann-fold domains"/>
    <property type="match status" value="1"/>
</dbReference>
<organism evidence="3 4">
    <name type="scientific">Alcanivorax dieselolei (strain DSM 16502 / CGMCC 1.3690 / MCCC 1A00001 / B-5)</name>
    <name type="common">Alloalcanivorax dieselolei</name>
    <dbReference type="NCBI Taxonomy" id="930169"/>
    <lineage>
        <taxon>Bacteria</taxon>
        <taxon>Pseudomonadati</taxon>
        <taxon>Pseudomonadota</taxon>
        <taxon>Gammaproteobacteria</taxon>
        <taxon>Oceanospirillales</taxon>
        <taxon>Alcanivoracaceae</taxon>
        <taxon>Alloalcanivorax</taxon>
    </lineage>
</organism>
<dbReference type="KEGG" id="adi:B5T_02788"/>
<dbReference type="InterPro" id="IPR036291">
    <property type="entry name" value="NAD(P)-bd_dom_sf"/>
</dbReference>
<dbReference type="OrthoDB" id="109589at2"/>
<accession>K0CHF2</accession>